<sequence>MFKRNTIGNRLIASIAFMALLTISVSLIAIINWESLDDRIQALVDKHIPTLRASYQLERNTAGLQAALNLLSNNTDPVMHADLKQNINEKLNQISIAINQTSSLAFHPAVKSEHETLLEDIKAYADLLYQRNTHLYVLAQTENNIKWLHQDLIDELNPIRQEVEWQLTRMLPNAIVSSAVNEVMTEFSLIQSITVKENELHQLVQEIIRQRQDRDLSNAFYFIGYKTEEVSKMSHSLSHYPSTVSYRQLLNELIAIVEPGGMLEQQLIRDNDLYRAILQYQEKIQSRLNDQEEMIQTMVEQEDASLHALNEKTRQAIIISNIILFGMVIVTLFLSVMLSIYLVGKGIVKRLNMLSQDLQAVASNQHNATIQVTGDDEIGLLGDNLRHFCRQMQEMQQSNALNLINNTQASIITCDLNGMIESVNPSAQSLFQRGDEPVNMAIWELFSPTMHQRLQSLFADNSPLIKQRGCNLTIKQHQAHHEEQQDSLYLRLDFRLFQQGKREKVIVTMTDITEQENAARWLEKMVREKTHSLTTRNRQLKAEVEDRKRVEADLRATQDELIQAAKMAVVGQTMTSLAHELNQPLSAISTHVFTAQMALEKQRLDQLPISIDKIDNLASRMGRIISSLKSFSKKQSASSALQKVDVSASLQQSMMIVESRAKMQQTTISHQLSQPLYCLADQVQLEQVLVNLLVNSCDAVAGCQQRHITVESLDNQPSTCRLAVSDSGNGFATEIIEKLFVPFTTTKEVGLGLGLTICRSIMNRFDGDIYLASTLQGGAMVVLELKNYDNE</sequence>
<dbReference type="SMART" id="SM00387">
    <property type="entry name" value="HATPase_c"/>
    <property type="match status" value="1"/>
</dbReference>
<comment type="catalytic activity">
    <reaction evidence="1">
        <text>ATP + protein L-histidine = ADP + protein N-phospho-L-histidine.</text>
        <dbReference type="EC" id="2.7.13.3"/>
    </reaction>
</comment>
<dbReference type="PROSITE" id="PS50109">
    <property type="entry name" value="HIS_KIN"/>
    <property type="match status" value="1"/>
</dbReference>
<evidence type="ECO:0000256" key="14">
    <source>
        <dbReference type="ARBA" id="ARBA00023136"/>
    </source>
</evidence>
<feature type="coiled-coil region" evidence="16">
    <location>
        <begin position="540"/>
        <end position="567"/>
    </location>
</feature>
<keyword evidence="5" id="KW-0997">Cell inner membrane</keyword>
<dbReference type="FunFam" id="1.10.287.130:FF:000049">
    <property type="entry name" value="C4-dicarboxylate transport sensor protein DctB"/>
    <property type="match status" value="1"/>
</dbReference>
<dbReference type="Proteomes" id="UP000241771">
    <property type="component" value="Unassembled WGS sequence"/>
</dbReference>
<evidence type="ECO:0000256" key="8">
    <source>
        <dbReference type="ARBA" id="ARBA00022692"/>
    </source>
</evidence>
<dbReference type="InterPro" id="IPR003660">
    <property type="entry name" value="HAMP_dom"/>
</dbReference>
<evidence type="ECO:0000256" key="12">
    <source>
        <dbReference type="ARBA" id="ARBA00022989"/>
    </source>
</evidence>
<dbReference type="Gene3D" id="3.30.565.10">
    <property type="entry name" value="Histidine kinase-like ATPase, C-terminal domain"/>
    <property type="match status" value="1"/>
</dbReference>
<evidence type="ECO:0000256" key="9">
    <source>
        <dbReference type="ARBA" id="ARBA00022741"/>
    </source>
</evidence>
<keyword evidence="10" id="KW-0418">Kinase</keyword>
<evidence type="ECO:0000256" key="3">
    <source>
        <dbReference type="ARBA" id="ARBA00012438"/>
    </source>
</evidence>
<dbReference type="Pfam" id="PF12729">
    <property type="entry name" value="4HB_MCP_1"/>
    <property type="match status" value="1"/>
</dbReference>
<dbReference type="InterPro" id="IPR035965">
    <property type="entry name" value="PAS-like_dom_sf"/>
</dbReference>
<name>A0A2T3NGM6_9GAMM</name>
<evidence type="ECO:0000256" key="6">
    <source>
        <dbReference type="ARBA" id="ARBA00022553"/>
    </source>
</evidence>
<evidence type="ECO:0000256" key="13">
    <source>
        <dbReference type="ARBA" id="ARBA00023012"/>
    </source>
</evidence>
<dbReference type="AlphaFoldDB" id="A0A2T3NGM6"/>
<evidence type="ECO:0000256" key="15">
    <source>
        <dbReference type="ARBA" id="ARBA00073143"/>
    </source>
</evidence>
<keyword evidence="12 17" id="KW-1133">Transmembrane helix</keyword>
<feature type="transmembrane region" description="Helical" evidence="17">
    <location>
        <begin position="322"/>
        <end position="343"/>
    </location>
</feature>
<evidence type="ECO:0000313" key="20">
    <source>
        <dbReference type="EMBL" id="PSW13907.1"/>
    </source>
</evidence>
<dbReference type="InterPro" id="IPR024478">
    <property type="entry name" value="HlyB_4HB_MCP"/>
</dbReference>
<feature type="transmembrane region" description="Helical" evidence="17">
    <location>
        <begin position="12"/>
        <end position="33"/>
    </location>
</feature>
<reference evidence="20 21" key="1">
    <citation type="submission" date="2018-01" db="EMBL/GenBank/DDBJ databases">
        <title>Whole genome sequencing of Histamine producing bacteria.</title>
        <authorList>
            <person name="Butler K."/>
        </authorList>
    </citation>
    <scope>NUCLEOTIDE SEQUENCE [LARGE SCALE GENOMIC DNA]</scope>
    <source>
        <strain evidence="20 21">DSM 100436</strain>
    </source>
</reference>
<evidence type="ECO:0000256" key="7">
    <source>
        <dbReference type="ARBA" id="ARBA00022679"/>
    </source>
</evidence>
<dbReference type="GO" id="GO:0005886">
    <property type="term" value="C:plasma membrane"/>
    <property type="evidence" value="ECO:0007669"/>
    <property type="project" value="UniProtKB-SubCell"/>
</dbReference>
<feature type="domain" description="Histidine kinase" evidence="18">
    <location>
        <begin position="576"/>
        <end position="789"/>
    </location>
</feature>
<dbReference type="SUPFAM" id="SSF55785">
    <property type="entry name" value="PYP-like sensor domain (PAS domain)"/>
    <property type="match status" value="1"/>
</dbReference>
<keyword evidence="16" id="KW-0175">Coiled coil</keyword>
<dbReference type="SMART" id="SM00388">
    <property type="entry name" value="HisKA"/>
    <property type="match status" value="1"/>
</dbReference>
<evidence type="ECO:0000259" key="18">
    <source>
        <dbReference type="PROSITE" id="PS50109"/>
    </source>
</evidence>
<dbReference type="PANTHER" id="PTHR43065">
    <property type="entry name" value="SENSOR HISTIDINE KINASE"/>
    <property type="match status" value="1"/>
</dbReference>
<dbReference type="SUPFAM" id="SSF158472">
    <property type="entry name" value="HAMP domain-like"/>
    <property type="match status" value="1"/>
</dbReference>
<evidence type="ECO:0000256" key="1">
    <source>
        <dbReference type="ARBA" id="ARBA00000085"/>
    </source>
</evidence>
<protein>
    <recommendedName>
        <fullName evidence="15">C4-dicarboxylate transport sensor protein DctB</fullName>
        <ecNumber evidence="3">2.7.13.3</ecNumber>
    </recommendedName>
</protein>
<dbReference type="PROSITE" id="PS50885">
    <property type="entry name" value="HAMP"/>
    <property type="match status" value="1"/>
</dbReference>
<organism evidence="20 21">
    <name type="scientific">Photobacterium sanctipauli</name>
    <dbReference type="NCBI Taxonomy" id="1342794"/>
    <lineage>
        <taxon>Bacteria</taxon>
        <taxon>Pseudomonadati</taxon>
        <taxon>Pseudomonadota</taxon>
        <taxon>Gammaproteobacteria</taxon>
        <taxon>Vibrionales</taxon>
        <taxon>Vibrionaceae</taxon>
        <taxon>Photobacterium</taxon>
    </lineage>
</organism>
<dbReference type="SMART" id="SM00091">
    <property type="entry name" value="PAS"/>
    <property type="match status" value="1"/>
</dbReference>
<dbReference type="PANTHER" id="PTHR43065:SF10">
    <property type="entry name" value="PEROXIDE STRESS-ACTIVATED HISTIDINE KINASE MAK3"/>
    <property type="match status" value="1"/>
</dbReference>
<dbReference type="OrthoDB" id="9772100at2"/>
<dbReference type="InterPro" id="IPR005467">
    <property type="entry name" value="His_kinase_dom"/>
</dbReference>
<dbReference type="InterPro" id="IPR036890">
    <property type="entry name" value="HATPase_C_sf"/>
</dbReference>
<dbReference type="InterPro" id="IPR017116">
    <property type="entry name" value="Sig_transdc_His_kinase_PgtB"/>
</dbReference>
<dbReference type="SUPFAM" id="SSF55874">
    <property type="entry name" value="ATPase domain of HSP90 chaperone/DNA topoisomerase II/histidine kinase"/>
    <property type="match status" value="1"/>
</dbReference>
<dbReference type="InterPro" id="IPR013656">
    <property type="entry name" value="PAS_4"/>
</dbReference>
<keyword evidence="14 17" id="KW-0472">Membrane</keyword>
<dbReference type="Gene3D" id="3.30.450.20">
    <property type="entry name" value="PAS domain"/>
    <property type="match status" value="1"/>
</dbReference>
<evidence type="ECO:0000256" key="5">
    <source>
        <dbReference type="ARBA" id="ARBA00022519"/>
    </source>
</evidence>
<keyword evidence="21" id="KW-1185">Reference proteome</keyword>
<keyword evidence="13" id="KW-0902">Two-component regulatory system</keyword>
<evidence type="ECO:0000256" key="2">
    <source>
        <dbReference type="ARBA" id="ARBA00004429"/>
    </source>
</evidence>
<dbReference type="SUPFAM" id="SSF47384">
    <property type="entry name" value="Homodimeric domain of signal transducing histidine kinase"/>
    <property type="match status" value="1"/>
</dbReference>
<keyword evidence="8 17" id="KW-0812">Transmembrane</keyword>
<dbReference type="Pfam" id="PF00512">
    <property type="entry name" value="HisKA"/>
    <property type="match status" value="1"/>
</dbReference>
<dbReference type="PIRSF" id="PIRSF037119">
    <property type="entry name" value="STHK_PgtB"/>
    <property type="match status" value="1"/>
</dbReference>
<evidence type="ECO:0000256" key="11">
    <source>
        <dbReference type="ARBA" id="ARBA00022840"/>
    </source>
</evidence>
<keyword evidence="11" id="KW-0067">ATP-binding</keyword>
<dbReference type="Pfam" id="PF08448">
    <property type="entry name" value="PAS_4"/>
    <property type="match status" value="1"/>
</dbReference>
<dbReference type="InterPro" id="IPR003594">
    <property type="entry name" value="HATPase_dom"/>
</dbReference>
<dbReference type="Gene3D" id="6.10.340.10">
    <property type="match status" value="1"/>
</dbReference>
<proteinExistence type="predicted"/>
<dbReference type="InterPro" id="IPR003661">
    <property type="entry name" value="HisK_dim/P_dom"/>
</dbReference>
<evidence type="ECO:0000313" key="21">
    <source>
        <dbReference type="Proteomes" id="UP000241771"/>
    </source>
</evidence>
<evidence type="ECO:0000259" key="19">
    <source>
        <dbReference type="PROSITE" id="PS50885"/>
    </source>
</evidence>
<evidence type="ECO:0000256" key="10">
    <source>
        <dbReference type="ARBA" id="ARBA00022777"/>
    </source>
</evidence>
<dbReference type="InterPro" id="IPR004358">
    <property type="entry name" value="Sig_transdc_His_kin-like_C"/>
</dbReference>
<accession>A0A2T3NGM6</accession>
<dbReference type="EC" id="2.7.13.3" evidence="3"/>
<dbReference type="InterPro" id="IPR036097">
    <property type="entry name" value="HisK_dim/P_sf"/>
</dbReference>
<dbReference type="RefSeq" id="WP_036818816.1">
    <property type="nucleotide sequence ID" value="NZ_JGVO01000172.1"/>
</dbReference>
<keyword evidence="4" id="KW-1003">Cell membrane</keyword>
<dbReference type="Gene3D" id="1.10.287.130">
    <property type="match status" value="1"/>
</dbReference>
<dbReference type="SMART" id="SM00304">
    <property type="entry name" value="HAMP"/>
    <property type="match status" value="1"/>
</dbReference>
<evidence type="ECO:0000256" key="16">
    <source>
        <dbReference type="SAM" id="Coils"/>
    </source>
</evidence>
<feature type="domain" description="HAMP" evidence="19">
    <location>
        <begin position="345"/>
        <end position="397"/>
    </location>
</feature>
<comment type="subcellular location">
    <subcellularLocation>
        <location evidence="2">Cell inner membrane</location>
        <topology evidence="2">Multi-pass membrane protein</topology>
    </subcellularLocation>
</comment>
<keyword evidence="7" id="KW-0808">Transferase</keyword>
<keyword evidence="9" id="KW-0547">Nucleotide-binding</keyword>
<comment type="caution">
    <text evidence="20">The sequence shown here is derived from an EMBL/GenBank/DDBJ whole genome shotgun (WGS) entry which is preliminary data.</text>
</comment>
<evidence type="ECO:0000256" key="4">
    <source>
        <dbReference type="ARBA" id="ARBA00022475"/>
    </source>
</evidence>
<dbReference type="Pfam" id="PF02518">
    <property type="entry name" value="HATPase_c"/>
    <property type="match status" value="1"/>
</dbReference>
<evidence type="ECO:0000256" key="17">
    <source>
        <dbReference type="SAM" id="Phobius"/>
    </source>
</evidence>
<dbReference type="InterPro" id="IPR000014">
    <property type="entry name" value="PAS"/>
</dbReference>
<dbReference type="CDD" id="cd00082">
    <property type="entry name" value="HisKA"/>
    <property type="match status" value="1"/>
</dbReference>
<keyword evidence="6" id="KW-0597">Phosphoprotein</keyword>
<dbReference type="GO" id="GO:0000155">
    <property type="term" value="F:phosphorelay sensor kinase activity"/>
    <property type="evidence" value="ECO:0007669"/>
    <property type="project" value="InterPro"/>
</dbReference>
<dbReference type="EMBL" id="PYMA01000019">
    <property type="protein sequence ID" value="PSW13907.1"/>
    <property type="molecule type" value="Genomic_DNA"/>
</dbReference>
<dbReference type="PRINTS" id="PR00344">
    <property type="entry name" value="BCTRLSENSOR"/>
</dbReference>
<gene>
    <name evidence="20" type="ORF">C9I98_22035</name>
</gene>
<dbReference type="GO" id="GO:0005524">
    <property type="term" value="F:ATP binding"/>
    <property type="evidence" value="ECO:0007669"/>
    <property type="project" value="UniProtKB-KW"/>
</dbReference>